<gene>
    <name evidence="10" type="ORF">Bpfe_010049</name>
</gene>
<accession>A0AAD8BTE1</accession>
<dbReference type="SUPFAM" id="SSF103473">
    <property type="entry name" value="MFS general substrate transporter"/>
    <property type="match status" value="1"/>
</dbReference>
<reference evidence="10" key="1">
    <citation type="journal article" date="2023" name="PLoS Negl. Trop. Dis.">
        <title>A genome sequence for Biomphalaria pfeifferi, the major vector snail for the human-infecting parasite Schistosoma mansoni.</title>
        <authorList>
            <person name="Bu L."/>
            <person name="Lu L."/>
            <person name="Laidemitt M.R."/>
            <person name="Zhang S.M."/>
            <person name="Mutuku M."/>
            <person name="Mkoji G."/>
            <person name="Steinauer M."/>
            <person name="Loker E.S."/>
        </authorList>
    </citation>
    <scope>NUCLEOTIDE SEQUENCE</scope>
    <source>
        <strain evidence="10">KasaAsao</strain>
    </source>
</reference>
<feature type="compositionally biased region" description="Polar residues" evidence="7">
    <location>
        <begin position="9"/>
        <end position="23"/>
    </location>
</feature>
<dbReference type="Gene3D" id="1.20.1250.20">
    <property type="entry name" value="MFS general substrate transporter like domains"/>
    <property type="match status" value="1"/>
</dbReference>
<protein>
    <submittedName>
        <fullName evidence="10">Synaptic vesicle 2-related protein</fullName>
    </submittedName>
</protein>
<dbReference type="GO" id="GO:0016020">
    <property type="term" value="C:membrane"/>
    <property type="evidence" value="ECO:0007669"/>
    <property type="project" value="UniProtKB-SubCell"/>
</dbReference>
<dbReference type="InterPro" id="IPR036259">
    <property type="entry name" value="MFS_trans_sf"/>
</dbReference>
<dbReference type="Proteomes" id="UP001233172">
    <property type="component" value="Unassembled WGS sequence"/>
</dbReference>
<evidence type="ECO:0000256" key="5">
    <source>
        <dbReference type="ARBA" id="ARBA00022989"/>
    </source>
</evidence>
<dbReference type="PANTHER" id="PTHR23511">
    <property type="entry name" value="SYNAPTIC VESICLE GLYCOPROTEIN 2"/>
    <property type="match status" value="1"/>
</dbReference>
<evidence type="ECO:0000256" key="3">
    <source>
        <dbReference type="ARBA" id="ARBA00022448"/>
    </source>
</evidence>
<reference evidence="10" key="2">
    <citation type="submission" date="2023-04" db="EMBL/GenBank/DDBJ databases">
        <authorList>
            <person name="Bu L."/>
            <person name="Lu L."/>
            <person name="Laidemitt M.R."/>
            <person name="Zhang S.M."/>
            <person name="Mutuku M."/>
            <person name="Mkoji G."/>
            <person name="Steinauer M."/>
            <person name="Loker E.S."/>
        </authorList>
    </citation>
    <scope>NUCLEOTIDE SEQUENCE</scope>
    <source>
        <strain evidence="10">KasaAsao</strain>
        <tissue evidence="10">Whole Snail</tissue>
    </source>
</reference>
<name>A0AAD8BTE1_BIOPF</name>
<feature type="transmembrane region" description="Helical" evidence="8">
    <location>
        <begin position="285"/>
        <end position="306"/>
    </location>
</feature>
<keyword evidence="11" id="KW-1185">Reference proteome</keyword>
<feature type="transmembrane region" description="Helical" evidence="8">
    <location>
        <begin position="120"/>
        <end position="142"/>
    </location>
</feature>
<evidence type="ECO:0000256" key="7">
    <source>
        <dbReference type="SAM" id="MobiDB-lite"/>
    </source>
</evidence>
<dbReference type="InterPro" id="IPR005828">
    <property type="entry name" value="MFS_sugar_transport-like"/>
</dbReference>
<keyword evidence="5 8" id="KW-1133">Transmembrane helix</keyword>
<feature type="transmembrane region" description="Helical" evidence="8">
    <location>
        <begin position="87"/>
        <end position="108"/>
    </location>
</feature>
<feature type="transmembrane region" description="Helical" evidence="8">
    <location>
        <begin position="413"/>
        <end position="434"/>
    </location>
</feature>
<evidence type="ECO:0000313" key="10">
    <source>
        <dbReference type="EMBL" id="KAK0060536.1"/>
    </source>
</evidence>
<evidence type="ECO:0000256" key="1">
    <source>
        <dbReference type="ARBA" id="ARBA00004141"/>
    </source>
</evidence>
<dbReference type="Pfam" id="PF00083">
    <property type="entry name" value="Sugar_tr"/>
    <property type="match status" value="1"/>
</dbReference>
<dbReference type="PANTHER" id="PTHR23511:SF45">
    <property type="entry name" value="SVOP LIKE"/>
    <property type="match status" value="1"/>
</dbReference>
<evidence type="ECO:0000259" key="9">
    <source>
        <dbReference type="PROSITE" id="PS50850"/>
    </source>
</evidence>
<evidence type="ECO:0000256" key="4">
    <source>
        <dbReference type="ARBA" id="ARBA00022692"/>
    </source>
</evidence>
<organism evidence="10 11">
    <name type="scientific">Biomphalaria pfeifferi</name>
    <name type="common">Bloodfluke planorb</name>
    <name type="synonym">Freshwater snail</name>
    <dbReference type="NCBI Taxonomy" id="112525"/>
    <lineage>
        <taxon>Eukaryota</taxon>
        <taxon>Metazoa</taxon>
        <taxon>Spiralia</taxon>
        <taxon>Lophotrochozoa</taxon>
        <taxon>Mollusca</taxon>
        <taxon>Gastropoda</taxon>
        <taxon>Heterobranchia</taxon>
        <taxon>Euthyneura</taxon>
        <taxon>Panpulmonata</taxon>
        <taxon>Hygrophila</taxon>
        <taxon>Lymnaeoidea</taxon>
        <taxon>Planorbidae</taxon>
        <taxon>Biomphalaria</taxon>
    </lineage>
</organism>
<comment type="similarity">
    <text evidence="2">Belongs to the major facilitator superfamily.</text>
</comment>
<evidence type="ECO:0000256" key="6">
    <source>
        <dbReference type="ARBA" id="ARBA00023136"/>
    </source>
</evidence>
<proteinExistence type="inferred from homology"/>
<comment type="subcellular location">
    <subcellularLocation>
        <location evidence="1">Membrane</location>
        <topology evidence="1">Multi-pass membrane protein</topology>
    </subcellularLocation>
</comment>
<dbReference type="AlphaFoldDB" id="A0AAD8BTE1"/>
<comment type="caution">
    <text evidence="10">The sequence shown here is derived from an EMBL/GenBank/DDBJ whole genome shotgun (WGS) entry which is preliminary data.</text>
</comment>
<keyword evidence="6 8" id="KW-0472">Membrane</keyword>
<feature type="transmembrane region" description="Helical" evidence="8">
    <location>
        <begin position="327"/>
        <end position="348"/>
    </location>
</feature>
<dbReference type="InterPro" id="IPR020846">
    <property type="entry name" value="MFS_dom"/>
</dbReference>
<feature type="transmembrane region" description="Helical" evidence="8">
    <location>
        <begin position="203"/>
        <end position="222"/>
    </location>
</feature>
<feature type="domain" description="Major facilitator superfamily (MFS) profile" evidence="9">
    <location>
        <begin position="47"/>
        <end position="493"/>
    </location>
</feature>
<dbReference type="EMBL" id="JASAOG010000035">
    <property type="protein sequence ID" value="KAK0060536.1"/>
    <property type="molecule type" value="Genomic_DNA"/>
</dbReference>
<keyword evidence="3" id="KW-0813">Transport</keyword>
<keyword evidence="4 8" id="KW-0812">Transmembrane</keyword>
<dbReference type="GO" id="GO:0022857">
    <property type="term" value="F:transmembrane transporter activity"/>
    <property type="evidence" value="ECO:0007669"/>
    <property type="project" value="InterPro"/>
</dbReference>
<evidence type="ECO:0000256" key="8">
    <source>
        <dbReference type="SAM" id="Phobius"/>
    </source>
</evidence>
<evidence type="ECO:0000256" key="2">
    <source>
        <dbReference type="ARBA" id="ARBA00008335"/>
    </source>
</evidence>
<dbReference type="PROSITE" id="PS50850">
    <property type="entry name" value="MFS"/>
    <property type="match status" value="1"/>
</dbReference>
<evidence type="ECO:0000313" key="11">
    <source>
        <dbReference type="Proteomes" id="UP001233172"/>
    </source>
</evidence>
<feature type="region of interest" description="Disordered" evidence="7">
    <location>
        <begin position="1"/>
        <end position="23"/>
    </location>
</feature>
<feature type="transmembrane region" description="Helical" evidence="8">
    <location>
        <begin position="354"/>
        <end position="373"/>
    </location>
</feature>
<feature type="transmembrane region" description="Helical" evidence="8">
    <location>
        <begin position="173"/>
        <end position="196"/>
    </location>
</feature>
<sequence length="493" mass="54803">MRSSETTRQRSTPSSGRKTESNGHTFDTIHTYTVEDAIEAIGFGWFQLKIFFVGKLISAADSMEMMMLSVLSPLVRCEWQLEDYKVAFITTAVFIGMGISAPLFGIVGDSYGRKPTLIMVTIWIGFFGFLATFSPTYSWIVLLRGLVGVGMGGSPQGFSLTAEYVPSKYRAKLLVFGTIFWTIGGIFEILLAMIVVPALGWRWLLVFSAIPVLLASFGLLFIPESARFLAGAGYIDDAEKILEKAAKINKAKLPDGKLTQSQNVPLGRLKDVFSREYLRSTLQLWFLWFGVAFTYYGMVLANAEVLRIRNEESTSKCKCVYLTTDDYLTMILSSFGELISLPINFLLFDKIGRRFTGALCYFGAGLFFVLLQLQLYPTSIRTLSIGMASAMARVGAMLTPFISQVLISQSVASATWVYGSICLLCCICCLLLPIETKGRALPQSLTLEYNEIELSQSSNALESEEDLVKNISTIEMERKKIKNSIQNEHDSES</sequence>